<evidence type="ECO:0000313" key="2">
    <source>
        <dbReference type="EMBL" id="CAF1252064.1"/>
    </source>
</evidence>
<dbReference type="GO" id="GO:0006508">
    <property type="term" value="P:proteolysis"/>
    <property type="evidence" value="ECO:0007669"/>
    <property type="project" value="InterPro"/>
</dbReference>
<dbReference type="PANTHER" id="PTHR10183">
    <property type="entry name" value="CALPAIN"/>
    <property type="match status" value="1"/>
</dbReference>
<comment type="similarity">
    <text evidence="1">Belongs to the peptidase C2 family.</text>
</comment>
<dbReference type="InterPro" id="IPR022684">
    <property type="entry name" value="Calpain_cysteine_protease"/>
</dbReference>
<dbReference type="Proteomes" id="UP000663829">
    <property type="component" value="Unassembled WGS sequence"/>
</dbReference>
<accession>A0A815A5D5</accession>
<reference evidence="2" key="1">
    <citation type="submission" date="2021-02" db="EMBL/GenBank/DDBJ databases">
        <authorList>
            <person name="Nowell W R."/>
        </authorList>
    </citation>
    <scope>NUCLEOTIDE SEQUENCE</scope>
</reference>
<evidence type="ECO:0000313" key="4">
    <source>
        <dbReference type="Proteomes" id="UP000663829"/>
    </source>
</evidence>
<dbReference type="PANTHER" id="PTHR10183:SF382">
    <property type="entry name" value="CALPAIN-15"/>
    <property type="match status" value="1"/>
</dbReference>
<keyword evidence="4" id="KW-1185">Reference proteome</keyword>
<gene>
    <name evidence="2" type="ORF">GPM918_LOCUS26182</name>
    <name evidence="3" type="ORF">SRO942_LOCUS26286</name>
</gene>
<dbReference type="GO" id="GO:0004198">
    <property type="term" value="F:calcium-dependent cysteine-type endopeptidase activity"/>
    <property type="evidence" value="ECO:0007669"/>
    <property type="project" value="InterPro"/>
</dbReference>
<dbReference type="GO" id="GO:0005737">
    <property type="term" value="C:cytoplasm"/>
    <property type="evidence" value="ECO:0007669"/>
    <property type="project" value="TreeGrafter"/>
</dbReference>
<comment type="caution">
    <text evidence="2">The sequence shown here is derived from an EMBL/GenBank/DDBJ whole genome shotgun (WGS) entry which is preliminary data.</text>
</comment>
<name>A0A815A5D5_9BILA</name>
<dbReference type="InterPro" id="IPR038765">
    <property type="entry name" value="Papain-like_cys_pep_sf"/>
</dbReference>
<dbReference type="OrthoDB" id="424753at2759"/>
<evidence type="ECO:0000313" key="3">
    <source>
        <dbReference type="EMBL" id="CAF4022020.1"/>
    </source>
</evidence>
<proteinExistence type="inferred from homology"/>
<evidence type="ECO:0000256" key="1">
    <source>
        <dbReference type="ARBA" id="ARBA00007623"/>
    </source>
</evidence>
<dbReference type="Proteomes" id="UP000681722">
    <property type="component" value="Unassembled WGS sequence"/>
</dbReference>
<organism evidence="2 4">
    <name type="scientific">Didymodactylos carnosus</name>
    <dbReference type="NCBI Taxonomy" id="1234261"/>
    <lineage>
        <taxon>Eukaryota</taxon>
        <taxon>Metazoa</taxon>
        <taxon>Spiralia</taxon>
        <taxon>Gnathifera</taxon>
        <taxon>Rotifera</taxon>
        <taxon>Eurotatoria</taxon>
        <taxon>Bdelloidea</taxon>
        <taxon>Philodinida</taxon>
        <taxon>Philodinidae</taxon>
        <taxon>Didymodactylos</taxon>
    </lineage>
</organism>
<dbReference type="EMBL" id="CAJNOQ010010445">
    <property type="protein sequence ID" value="CAF1252064.1"/>
    <property type="molecule type" value="Genomic_DNA"/>
</dbReference>
<dbReference type="AlphaFoldDB" id="A0A815A5D5"/>
<protein>
    <submittedName>
        <fullName evidence="2">Uncharacterized protein</fullName>
    </submittedName>
</protein>
<dbReference type="SUPFAM" id="SSF54001">
    <property type="entry name" value="Cysteine proteinases"/>
    <property type="match status" value="1"/>
</dbReference>
<dbReference type="EMBL" id="CAJOBC010014961">
    <property type="protein sequence ID" value="CAF4022020.1"/>
    <property type="molecule type" value="Genomic_DNA"/>
</dbReference>
<sequence>MYWVENGQLACSHCENEHILINLTTTSNSNQNPTAFNRSLSSKYTSLAVREREKNDEIDAETRYKQIVQQCRQGKFHFVDDSFAPIPCSIGSERLNQRVSQWLRIRQIRAISNEDSRLQWSVMNDPKPSDIHQGQIELTGGSTAEGLQLLTGAPCNEIHLNRTDDKHAGDNDHTDVDLIWVKLFSSCEAGLIHHQSTYMRHTHTQLFLLCDINQQTGEIGGQIAVIRSRHGEFVCWDDSLRQGFYLLIPFSTSFWQVDNDQNKQSQSLNYTLVIHSSNQLELTVVEEPVTVLSHALIQVMLKNSNCAARVSVNDEAF</sequence>